<reference evidence="6 7" key="2">
    <citation type="submission" date="2019-08" db="EMBL/GenBank/DDBJ databases">
        <title>Jejuicoccus antrihumi gen. nov., sp. nov., a new member of the family Dermacoccaceae isolated from a cave.</title>
        <authorList>
            <person name="Schumann P."/>
            <person name="Kim I.S."/>
        </authorList>
    </citation>
    <scope>NUCLEOTIDE SEQUENCE [LARGE SCALE GENOMIC DNA]</scope>
    <source>
        <strain evidence="6 7">C5-26</strain>
    </source>
</reference>
<evidence type="ECO:0000256" key="1">
    <source>
        <dbReference type="ARBA" id="ARBA00022448"/>
    </source>
</evidence>
<dbReference type="CDD" id="cd03216">
    <property type="entry name" value="ABC_Carb_Monos_I"/>
    <property type="match status" value="1"/>
</dbReference>
<dbReference type="InterPro" id="IPR050107">
    <property type="entry name" value="ABC_carbohydrate_import_ATPase"/>
</dbReference>
<keyword evidence="7" id="KW-1185">Reference proteome</keyword>
<protein>
    <submittedName>
        <fullName evidence="6">Sugar ABC transporter ATP-binding protein</fullName>
    </submittedName>
</protein>
<dbReference type="Gene3D" id="3.40.50.300">
    <property type="entry name" value="P-loop containing nucleotide triphosphate hydrolases"/>
    <property type="match status" value="2"/>
</dbReference>
<dbReference type="InterPro" id="IPR003439">
    <property type="entry name" value="ABC_transporter-like_ATP-bd"/>
</dbReference>
<dbReference type="AlphaFoldDB" id="A0A563DUX8"/>
<sequence>MMSAASAEALGQEPVLSVRNVSKEFGATRALDGVSFDLAAGEVHGLVGENGSGKSTLIKTLSGLHLPEPGSVIEVAGEQVPLPISAASLQRLGLRFVHQDLMLAPTLTVAENLFVNELSTEPSWLLRDSQLRRRAEAMLAPYGRELDPAAKVGTLAAADQAHLAIVRAVSGLRRHHALARAAPGVLVLDEVTAFLPSAGRAQLFELIHEIAAQGDSVVFVSHYLDEVLEITSRITVLRDGKLVSTVDTADVAGDDLVEMIIGRRIGTDLTDTHTDDVDGRPPVVTVSDLSGPVVRGLGFSIREGEVLGVAGLIGSGFEEIPALLFGAQQATTGRLQLGEQEFEMTSMTPSAATGRGIAFVPEDRAGAGAAGALTVEENLSLQVISRYQRRGLLHRSRLHHDAAALLDDYDIRPRDPGTKMANLSGGNQQKVIMAKWLATNPSLLLLHEPTHGVDVGSREQILLRIRKAAHDGMAVLCASSDTEQLSELCDRVLVLARGRVVAELPGHSLTKEAIAGAGYLTTPIKQMTEGS</sequence>
<dbReference type="InterPro" id="IPR017871">
    <property type="entry name" value="ABC_transporter-like_CS"/>
</dbReference>
<evidence type="ECO:0000313" key="7">
    <source>
        <dbReference type="Proteomes" id="UP000320244"/>
    </source>
</evidence>
<dbReference type="PANTHER" id="PTHR43790:SF9">
    <property type="entry name" value="GALACTOFURANOSE TRANSPORTER ATP-BINDING PROTEIN YTFR"/>
    <property type="match status" value="1"/>
</dbReference>
<dbReference type="Pfam" id="PF00005">
    <property type="entry name" value="ABC_tran"/>
    <property type="match status" value="2"/>
</dbReference>
<evidence type="ECO:0000259" key="5">
    <source>
        <dbReference type="PROSITE" id="PS50893"/>
    </source>
</evidence>
<evidence type="ECO:0000256" key="2">
    <source>
        <dbReference type="ARBA" id="ARBA00022737"/>
    </source>
</evidence>
<proteinExistence type="predicted"/>
<gene>
    <name evidence="6" type="ORF">FGL98_19000</name>
</gene>
<dbReference type="PROSITE" id="PS50893">
    <property type="entry name" value="ABC_TRANSPORTER_2"/>
    <property type="match status" value="2"/>
</dbReference>
<dbReference type="PROSITE" id="PS00211">
    <property type="entry name" value="ABC_TRANSPORTER_1"/>
    <property type="match status" value="1"/>
</dbReference>
<dbReference type="InterPro" id="IPR003593">
    <property type="entry name" value="AAA+_ATPase"/>
</dbReference>
<dbReference type="GO" id="GO:0016887">
    <property type="term" value="F:ATP hydrolysis activity"/>
    <property type="evidence" value="ECO:0007669"/>
    <property type="project" value="InterPro"/>
</dbReference>
<feature type="domain" description="ABC transporter" evidence="5">
    <location>
        <begin position="16"/>
        <end position="264"/>
    </location>
</feature>
<dbReference type="GO" id="GO:0005524">
    <property type="term" value="F:ATP binding"/>
    <property type="evidence" value="ECO:0007669"/>
    <property type="project" value="UniProtKB-KW"/>
</dbReference>
<accession>A0A563DUX8</accession>
<keyword evidence="2" id="KW-0677">Repeat</keyword>
<dbReference type="OrthoDB" id="39350at2"/>
<name>A0A563DUX8_9MICO</name>
<keyword evidence="1" id="KW-0813">Transport</keyword>
<dbReference type="InterPro" id="IPR027417">
    <property type="entry name" value="P-loop_NTPase"/>
</dbReference>
<dbReference type="SUPFAM" id="SSF52540">
    <property type="entry name" value="P-loop containing nucleoside triphosphate hydrolases"/>
    <property type="match status" value="2"/>
</dbReference>
<evidence type="ECO:0000256" key="3">
    <source>
        <dbReference type="ARBA" id="ARBA00022741"/>
    </source>
</evidence>
<dbReference type="CDD" id="cd03215">
    <property type="entry name" value="ABC_Carb_Monos_II"/>
    <property type="match status" value="1"/>
</dbReference>
<keyword evidence="3" id="KW-0547">Nucleotide-binding</keyword>
<evidence type="ECO:0000256" key="4">
    <source>
        <dbReference type="ARBA" id="ARBA00022840"/>
    </source>
</evidence>
<dbReference type="Proteomes" id="UP000320244">
    <property type="component" value="Unassembled WGS sequence"/>
</dbReference>
<reference evidence="6 7" key="1">
    <citation type="submission" date="2019-05" db="EMBL/GenBank/DDBJ databases">
        <authorList>
            <person name="Lee S.D."/>
        </authorList>
    </citation>
    <scope>NUCLEOTIDE SEQUENCE [LARGE SCALE GENOMIC DNA]</scope>
    <source>
        <strain evidence="6 7">C5-26</strain>
    </source>
</reference>
<dbReference type="RefSeq" id="WP_146319417.1">
    <property type="nucleotide sequence ID" value="NZ_VCQV01000032.1"/>
</dbReference>
<organism evidence="6 7">
    <name type="scientific">Leekyejoonella antrihumi</name>
    <dbReference type="NCBI Taxonomy" id="1660198"/>
    <lineage>
        <taxon>Bacteria</taxon>
        <taxon>Bacillati</taxon>
        <taxon>Actinomycetota</taxon>
        <taxon>Actinomycetes</taxon>
        <taxon>Micrococcales</taxon>
        <taxon>Dermacoccaceae</taxon>
        <taxon>Leekyejoonella</taxon>
    </lineage>
</organism>
<evidence type="ECO:0000313" key="6">
    <source>
        <dbReference type="EMBL" id="TWP34058.1"/>
    </source>
</evidence>
<dbReference type="PANTHER" id="PTHR43790">
    <property type="entry name" value="CARBOHYDRATE TRANSPORT ATP-BINDING PROTEIN MG119-RELATED"/>
    <property type="match status" value="1"/>
</dbReference>
<comment type="caution">
    <text evidence="6">The sequence shown here is derived from an EMBL/GenBank/DDBJ whole genome shotgun (WGS) entry which is preliminary data.</text>
</comment>
<feature type="domain" description="ABC transporter" evidence="5">
    <location>
        <begin position="272"/>
        <end position="522"/>
    </location>
</feature>
<dbReference type="EMBL" id="VCQV01000032">
    <property type="protein sequence ID" value="TWP34058.1"/>
    <property type="molecule type" value="Genomic_DNA"/>
</dbReference>
<dbReference type="SMART" id="SM00382">
    <property type="entry name" value="AAA"/>
    <property type="match status" value="2"/>
</dbReference>
<keyword evidence="4 6" id="KW-0067">ATP-binding</keyword>